<accession>A0ABT8WZF6</accession>
<dbReference type="SUPFAM" id="SSF52833">
    <property type="entry name" value="Thioredoxin-like"/>
    <property type="match status" value="1"/>
</dbReference>
<comment type="caution">
    <text evidence="6">The sequence shown here is derived from an EMBL/GenBank/DDBJ whole genome shotgun (WGS) entry which is preliminary data.</text>
</comment>
<reference evidence="6" key="1">
    <citation type="submission" date="2023-07" db="EMBL/GenBank/DDBJ databases">
        <title>Two novel species in the genus Flavivirga.</title>
        <authorList>
            <person name="Kwon K."/>
        </authorList>
    </citation>
    <scope>NUCLEOTIDE SEQUENCE</scope>
    <source>
        <strain evidence="6">KACC 14157</strain>
    </source>
</reference>
<dbReference type="CDD" id="cd02966">
    <property type="entry name" value="TlpA_like_family"/>
    <property type="match status" value="1"/>
</dbReference>
<organism evidence="6 7">
    <name type="scientific">Flavivirga amylovorans</name>
    <dbReference type="NCBI Taxonomy" id="870486"/>
    <lineage>
        <taxon>Bacteria</taxon>
        <taxon>Pseudomonadati</taxon>
        <taxon>Bacteroidota</taxon>
        <taxon>Flavobacteriia</taxon>
        <taxon>Flavobacteriales</taxon>
        <taxon>Flavobacteriaceae</taxon>
        <taxon>Flavivirga</taxon>
    </lineage>
</organism>
<dbReference type="RefSeq" id="WP_303281601.1">
    <property type="nucleotide sequence ID" value="NZ_BAABCZ010000005.1"/>
</dbReference>
<dbReference type="PROSITE" id="PS51352">
    <property type="entry name" value="THIOREDOXIN_2"/>
    <property type="match status" value="1"/>
</dbReference>
<evidence type="ECO:0000256" key="1">
    <source>
        <dbReference type="ARBA" id="ARBA00004196"/>
    </source>
</evidence>
<evidence type="ECO:0000313" key="6">
    <source>
        <dbReference type="EMBL" id="MDO5987058.1"/>
    </source>
</evidence>
<name>A0ABT8WZF6_9FLAO</name>
<sequence>MKIKTKITIASKMAIICLIIITAVSCNKSIKKTEGYVIKGTIKGMDSGSVKLLERKIFDDTRAKVFDSSQIIDGHFQFKGTIEHPDMVILSIDEDNQSFIFLENCDMTLELDVNQKNDFGFVKTKISGSKYNNILKEHNKKADSIANQDKYDKTETLFKEVLKFKEMGDDVAYENALIAFQKLAKQKFKEVNDFKIQFTKDNPALPVSPYVLGTIYGEAYMSNNELKEFYNLFEGEAKHTVMYKYYTRRYNEIFKDLAVGTKAPDFTLTTIDGNTLKLSEMKGKYIYLDFWASWCRPCRAAFPHLKKLYKKYKNDGFEVIAVGTSDNEAKWRNAIVEDKTVWNNVFDEDISGEEDYGAVAKAYKVPFLPTTFLIDSNGIIVGRQLRKDALDAKLKELYGY</sequence>
<dbReference type="InterPro" id="IPR025380">
    <property type="entry name" value="DUF4369"/>
</dbReference>
<evidence type="ECO:0000259" key="5">
    <source>
        <dbReference type="PROSITE" id="PS51352"/>
    </source>
</evidence>
<comment type="subcellular location">
    <subcellularLocation>
        <location evidence="1">Cell envelope</location>
    </subcellularLocation>
</comment>
<dbReference type="PANTHER" id="PTHR42852:SF6">
    <property type="entry name" value="THIOL:DISULFIDE INTERCHANGE PROTEIN DSBE"/>
    <property type="match status" value="1"/>
</dbReference>
<evidence type="ECO:0000313" key="7">
    <source>
        <dbReference type="Proteomes" id="UP001176891"/>
    </source>
</evidence>
<dbReference type="InterPro" id="IPR013766">
    <property type="entry name" value="Thioredoxin_domain"/>
</dbReference>
<dbReference type="InterPro" id="IPR000866">
    <property type="entry name" value="AhpC/TSA"/>
</dbReference>
<evidence type="ECO:0000256" key="3">
    <source>
        <dbReference type="ARBA" id="ARBA00023157"/>
    </source>
</evidence>
<dbReference type="InterPro" id="IPR036249">
    <property type="entry name" value="Thioredoxin-like_sf"/>
</dbReference>
<dbReference type="InterPro" id="IPR050553">
    <property type="entry name" value="Thioredoxin_ResA/DsbE_sf"/>
</dbReference>
<keyword evidence="4" id="KW-0676">Redox-active center</keyword>
<dbReference type="PROSITE" id="PS51257">
    <property type="entry name" value="PROKAR_LIPOPROTEIN"/>
    <property type="match status" value="1"/>
</dbReference>
<dbReference type="Gene3D" id="3.40.30.10">
    <property type="entry name" value="Glutaredoxin"/>
    <property type="match status" value="1"/>
</dbReference>
<keyword evidence="7" id="KW-1185">Reference proteome</keyword>
<proteinExistence type="predicted"/>
<dbReference type="Pfam" id="PF14289">
    <property type="entry name" value="DUF4369"/>
    <property type="match status" value="1"/>
</dbReference>
<evidence type="ECO:0000256" key="2">
    <source>
        <dbReference type="ARBA" id="ARBA00022748"/>
    </source>
</evidence>
<keyword evidence="2" id="KW-0201">Cytochrome c-type biogenesis</keyword>
<keyword evidence="3" id="KW-1015">Disulfide bond</keyword>
<dbReference type="EMBL" id="JAUOEM010000002">
    <property type="protein sequence ID" value="MDO5987058.1"/>
    <property type="molecule type" value="Genomic_DNA"/>
</dbReference>
<dbReference type="PANTHER" id="PTHR42852">
    <property type="entry name" value="THIOL:DISULFIDE INTERCHANGE PROTEIN DSBE"/>
    <property type="match status" value="1"/>
</dbReference>
<feature type="domain" description="Thioredoxin" evidence="5">
    <location>
        <begin position="257"/>
        <end position="400"/>
    </location>
</feature>
<dbReference type="Pfam" id="PF00578">
    <property type="entry name" value="AhpC-TSA"/>
    <property type="match status" value="1"/>
</dbReference>
<gene>
    <name evidence="6" type="ORF">Q4Q39_06510</name>
</gene>
<dbReference type="Proteomes" id="UP001176891">
    <property type="component" value="Unassembled WGS sequence"/>
</dbReference>
<protein>
    <submittedName>
        <fullName evidence="6">TlpA disulfide reductase family protein</fullName>
    </submittedName>
</protein>
<evidence type="ECO:0000256" key="4">
    <source>
        <dbReference type="ARBA" id="ARBA00023284"/>
    </source>
</evidence>